<comment type="caution">
    <text evidence="1">The sequence shown here is derived from an EMBL/GenBank/DDBJ whole genome shotgun (WGS) entry which is preliminary data.</text>
</comment>
<protein>
    <submittedName>
        <fullName evidence="1">Uncharacterized protein</fullName>
    </submittedName>
</protein>
<evidence type="ECO:0000313" key="1">
    <source>
        <dbReference type="EMBL" id="KAE8684941.1"/>
    </source>
</evidence>
<keyword evidence="2" id="KW-1185">Reference proteome</keyword>
<sequence length="83" mass="9463">MEDLASRFPALNLPKHDQILTKAINFQRLQEPVCYVTVNRSGLEAGQSFYGFRNGPFLGGTKPVYECQLVKPTQAQVFERFRV</sequence>
<reference evidence="1" key="1">
    <citation type="submission" date="2019-09" db="EMBL/GenBank/DDBJ databases">
        <title>Draft genome information of white flower Hibiscus syriacus.</title>
        <authorList>
            <person name="Kim Y.-M."/>
        </authorList>
    </citation>
    <scope>NUCLEOTIDE SEQUENCE [LARGE SCALE GENOMIC DNA]</scope>
    <source>
        <strain evidence="1">YM2019G1</strain>
    </source>
</reference>
<name>A0A6A2YZ96_HIBSY</name>
<dbReference type="AlphaFoldDB" id="A0A6A2YZ96"/>
<organism evidence="1 2">
    <name type="scientific">Hibiscus syriacus</name>
    <name type="common">Rose of Sharon</name>
    <dbReference type="NCBI Taxonomy" id="106335"/>
    <lineage>
        <taxon>Eukaryota</taxon>
        <taxon>Viridiplantae</taxon>
        <taxon>Streptophyta</taxon>
        <taxon>Embryophyta</taxon>
        <taxon>Tracheophyta</taxon>
        <taxon>Spermatophyta</taxon>
        <taxon>Magnoliopsida</taxon>
        <taxon>eudicotyledons</taxon>
        <taxon>Gunneridae</taxon>
        <taxon>Pentapetalae</taxon>
        <taxon>rosids</taxon>
        <taxon>malvids</taxon>
        <taxon>Malvales</taxon>
        <taxon>Malvaceae</taxon>
        <taxon>Malvoideae</taxon>
        <taxon>Hibiscus</taxon>
    </lineage>
</organism>
<accession>A0A6A2YZ96</accession>
<evidence type="ECO:0000313" key="2">
    <source>
        <dbReference type="Proteomes" id="UP000436088"/>
    </source>
</evidence>
<dbReference type="EMBL" id="VEPZ02001236">
    <property type="protein sequence ID" value="KAE8684941.1"/>
    <property type="molecule type" value="Genomic_DNA"/>
</dbReference>
<dbReference type="Proteomes" id="UP000436088">
    <property type="component" value="Unassembled WGS sequence"/>
</dbReference>
<proteinExistence type="predicted"/>
<gene>
    <name evidence="1" type="ORF">F3Y22_tig00111105pilonHSYRG00776</name>
</gene>